<feature type="domain" description="Cyclin-like" evidence="4">
    <location>
        <begin position="101"/>
        <end position="192"/>
    </location>
</feature>
<dbReference type="InterPro" id="IPR013763">
    <property type="entry name" value="Cyclin-like_dom"/>
</dbReference>
<evidence type="ECO:0000313" key="5">
    <source>
        <dbReference type="EMBL" id="TNV80517.1"/>
    </source>
</evidence>
<protein>
    <recommendedName>
        <fullName evidence="4">Cyclin-like domain-containing protein</fullName>
    </recommendedName>
</protein>
<evidence type="ECO:0000313" key="6">
    <source>
        <dbReference type="Proteomes" id="UP000785679"/>
    </source>
</evidence>
<keyword evidence="1" id="KW-0195">Cyclin</keyword>
<comment type="similarity">
    <text evidence="1">Belongs to the cyclin family.</text>
</comment>
<feature type="region of interest" description="Disordered" evidence="3">
    <location>
        <begin position="18"/>
        <end position="48"/>
    </location>
</feature>
<dbReference type="Gene3D" id="1.10.472.10">
    <property type="entry name" value="Cyclin-like"/>
    <property type="match status" value="1"/>
</dbReference>
<dbReference type="SMART" id="SM00385">
    <property type="entry name" value="CYCLIN"/>
    <property type="match status" value="1"/>
</dbReference>
<sequence>MLTSNVFMSAIKDAQNLKLEKAASPQRNHRTDASPIRPRGKSAPQKRPRTLVQAVIQEVFLKVKPIVSDSSDHNIKGALTEDDLRYHHEQISKQKRVKLLMWIYQMIRAFKIPEEETSFELCTSLVDRYLIATRSERDLKGELPLIGLAVVLIVSKYQDSAENVSPTELIENAGRQRYTLQQLFQMEKQILAAVSYKIGSGDNSLPQSLHLLLEMIFEPKNATDSFASQILRDLRTSSKFERYFKDNFRAQSATLNAIIKEAEDKIKRKSQNYLKFLHCLAKLSIPLNATEPDFLAFGMVQAMLSYLEYDVLSQLRESTGKRAIEGFVPNIPSNQEIDNIPGQEVVTPQLNTESLQIMLLIIGHIEEKLVKISTSARYNIRTSLINHIARTVITEQALFLGSLKVCTIGKESAQPRGNSTSTQQQMELPAFNYLFSEYMGLNQCSEGIVYGYLEHMKTMQLKKKLSAQK</sequence>
<dbReference type="OrthoDB" id="645822at2759"/>
<dbReference type="Pfam" id="PF00134">
    <property type="entry name" value="Cyclin_N"/>
    <property type="match status" value="1"/>
</dbReference>
<comment type="caution">
    <text evidence="5">The sequence shown here is derived from an EMBL/GenBank/DDBJ whole genome shotgun (WGS) entry which is preliminary data.</text>
</comment>
<evidence type="ECO:0000259" key="4">
    <source>
        <dbReference type="SMART" id="SM00385"/>
    </source>
</evidence>
<feature type="compositionally biased region" description="Basic residues" evidence="3">
    <location>
        <begin position="38"/>
        <end position="48"/>
    </location>
</feature>
<evidence type="ECO:0000256" key="2">
    <source>
        <dbReference type="SAM" id="Coils"/>
    </source>
</evidence>
<evidence type="ECO:0000256" key="1">
    <source>
        <dbReference type="RuleBase" id="RU000383"/>
    </source>
</evidence>
<gene>
    <name evidence="5" type="ORF">FGO68_gene5366</name>
</gene>
<dbReference type="InterPro" id="IPR036915">
    <property type="entry name" value="Cyclin-like_sf"/>
</dbReference>
<dbReference type="EMBL" id="RRYP01007411">
    <property type="protein sequence ID" value="TNV80517.1"/>
    <property type="molecule type" value="Genomic_DNA"/>
</dbReference>
<keyword evidence="6" id="KW-1185">Reference proteome</keyword>
<keyword evidence="2" id="KW-0175">Coiled coil</keyword>
<dbReference type="SUPFAM" id="SSF47954">
    <property type="entry name" value="Cyclin-like"/>
    <property type="match status" value="1"/>
</dbReference>
<organism evidence="5 6">
    <name type="scientific">Halteria grandinella</name>
    <dbReference type="NCBI Taxonomy" id="5974"/>
    <lineage>
        <taxon>Eukaryota</taxon>
        <taxon>Sar</taxon>
        <taxon>Alveolata</taxon>
        <taxon>Ciliophora</taxon>
        <taxon>Intramacronucleata</taxon>
        <taxon>Spirotrichea</taxon>
        <taxon>Stichotrichia</taxon>
        <taxon>Sporadotrichida</taxon>
        <taxon>Halteriidae</taxon>
        <taxon>Halteria</taxon>
    </lineage>
</organism>
<name>A0A8J8NS14_HALGN</name>
<reference evidence="5" key="1">
    <citation type="submission" date="2019-06" db="EMBL/GenBank/DDBJ databases">
        <authorList>
            <person name="Zheng W."/>
        </authorList>
    </citation>
    <scope>NUCLEOTIDE SEQUENCE</scope>
    <source>
        <strain evidence="5">QDHG01</strain>
    </source>
</reference>
<evidence type="ECO:0000256" key="3">
    <source>
        <dbReference type="SAM" id="MobiDB-lite"/>
    </source>
</evidence>
<dbReference type="Proteomes" id="UP000785679">
    <property type="component" value="Unassembled WGS sequence"/>
</dbReference>
<feature type="coiled-coil region" evidence="2">
    <location>
        <begin position="245"/>
        <end position="272"/>
    </location>
</feature>
<proteinExistence type="inferred from homology"/>
<dbReference type="InterPro" id="IPR006671">
    <property type="entry name" value="Cyclin_N"/>
</dbReference>
<dbReference type="AlphaFoldDB" id="A0A8J8NS14"/>
<accession>A0A8J8NS14</accession>